<feature type="region of interest" description="Disordered" evidence="1">
    <location>
        <begin position="37"/>
        <end position="65"/>
    </location>
</feature>
<gene>
    <name evidence="2" type="ORF">DSCW_32380</name>
</gene>
<accession>A0A5K7Z7Y2</accession>
<name>A0A5K7Z7Y2_9BACT</name>
<feature type="compositionally biased region" description="Basic and acidic residues" evidence="1">
    <location>
        <begin position="37"/>
        <end position="47"/>
    </location>
</feature>
<sequence>MRVFIQGRRVIPLVKKLIGLPGKGSLIQVTATAGKHRNDHDADDKAPKKTACAFGPWARKRSGAG</sequence>
<dbReference type="AlphaFoldDB" id="A0A5K7Z7Y2"/>
<protein>
    <submittedName>
        <fullName evidence="2">Uncharacterized protein</fullName>
    </submittedName>
</protein>
<proteinExistence type="predicted"/>
<dbReference type="Proteomes" id="UP000427769">
    <property type="component" value="Chromosome"/>
</dbReference>
<evidence type="ECO:0000313" key="2">
    <source>
        <dbReference type="EMBL" id="BBO75821.1"/>
    </source>
</evidence>
<evidence type="ECO:0000313" key="3">
    <source>
        <dbReference type="Proteomes" id="UP000427769"/>
    </source>
</evidence>
<evidence type="ECO:0000256" key="1">
    <source>
        <dbReference type="SAM" id="MobiDB-lite"/>
    </source>
</evidence>
<dbReference type="EMBL" id="AP021875">
    <property type="protein sequence ID" value="BBO75821.1"/>
    <property type="molecule type" value="Genomic_DNA"/>
</dbReference>
<dbReference type="KEGG" id="dwd:DSCW_32380"/>
<organism evidence="2 3">
    <name type="scientific">Desulfosarcina widdelii</name>
    <dbReference type="NCBI Taxonomy" id="947919"/>
    <lineage>
        <taxon>Bacteria</taxon>
        <taxon>Pseudomonadati</taxon>
        <taxon>Thermodesulfobacteriota</taxon>
        <taxon>Desulfobacteria</taxon>
        <taxon>Desulfobacterales</taxon>
        <taxon>Desulfosarcinaceae</taxon>
        <taxon>Desulfosarcina</taxon>
    </lineage>
</organism>
<keyword evidence="3" id="KW-1185">Reference proteome</keyword>
<reference evidence="2 3" key="1">
    <citation type="submission" date="2019-11" db="EMBL/GenBank/DDBJ databases">
        <title>Comparative genomics of hydrocarbon-degrading Desulfosarcina strains.</title>
        <authorList>
            <person name="Watanabe M."/>
            <person name="Kojima H."/>
            <person name="Fukui M."/>
        </authorList>
    </citation>
    <scope>NUCLEOTIDE SEQUENCE [LARGE SCALE GENOMIC DNA]</scope>
    <source>
        <strain evidence="2 3">PP31</strain>
    </source>
</reference>